<dbReference type="Proteomes" id="UP000215244">
    <property type="component" value="Chromosome"/>
</dbReference>
<dbReference type="InterPro" id="IPR055087">
    <property type="entry name" value="GldL-like_N"/>
</dbReference>
<evidence type="ECO:0000259" key="1">
    <source>
        <dbReference type="Pfam" id="PF22827"/>
    </source>
</evidence>
<gene>
    <name evidence="2" type="ORF">CJ263_10910</name>
</gene>
<keyword evidence="3" id="KW-1185">Reference proteome</keyword>
<organism evidence="2 3">
    <name type="scientific">Maribacter cobaltidurans</name>
    <dbReference type="NCBI Taxonomy" id="1178778"/>
    <lineage>
        <taxon>Bacteria</taxon>
        <taxon>Pseudomonadati</taxon>
        <taxon>Bacteroidota</taxon>
        <taxon>Flavobacteriia</taxon>
        <taxon>Flavobacteriales</taxon>
        <taxon>Flavobacteriaceae</taxon>
        <taxon>Maribacter</taxon>
    </lineage>
</organism>
<protein>
    <submittedName>
        <fullName evidence="2">Gliding motility protein GldL</fullName>
    </submittedName>
</protein>
<dbReference type="KEGG" id="marb:CJ263_10910"/>
<reference evidence="2 3" key="1">
    <citation type="submission" date="2017-08" db="EMBL/GenBank/DDBJ databases">
        <title>The complete genome sequence of Maribacter sp. B1, isolated from deep-sea sediment.</title>
        <authorList>
            <person name="Wu Y.-H."/>
            <person name="Cheng H."/>
            <person name="Xu X.-W."/>
        </authorList>
    </citation>
    <scope>NUCLEOTIDE SEQUENCE [LARGE SCALE GENOMIC DNA]</scope>
    <source>
        <strain evidence="2 3">B1</strain>
    </source>
</reference>
<sequence length="216" mass="23076">MAQSKSTKKLFNMAYGLGASVVIIGALFKILHWEFGPLTGGLLLAIGLITEALIFAISAFEPVDDELDWSLVYPELAGGESKGRKNELAEVKEAETSLSKKLDDLLKEAGVDASLMESLGSSIKNFEGAAKGIAPTVDAMESTRKYSEEMVQAAAQMESLNSLYKVQLESASRQASVNEEVVQNASALKEQMASLSTNLSSLNGVYGGMLSAMNRN</sequence>
<evidence type="ECO:0000313" key="2">
    <source>
        <dbReference type="EMBL" id="ASV30683.1"/>
    </source>
</evidence>
<dbReference type="RefSeq" id="WP_094997301.1">
    <property type="nucleotide sequence ID" value="NZ_BMJL01000003.1"/>
</dbReference>
<dbReference type="Pfam" id="PF22827">
    <property type="entry name" value="GldL_N"/>
    <property type="match status" value="1"/>
</dbReference>
<evidence type="ECO:0000313" key="3">
    <source>
        <dbReference type="Proteomes" id="UP000215244"/>
    </source>
</evidence>
<accession>A0A223V5L2</accession>
<proteinExistence type="predicted"/>
<dbReference type="NCBIfam" id="TIGR03513">
    <property type="entry name" value="GldL_gliding"/>
    <property type="match status" value="1"/>
</dbReference>
<name>A0A223V5L2_9FLAO</name>
<dbReference type="AlphaFoldDB" id="A0A223V5L2"/>
<dbReference type="InterPro" id="IPR019852">
    <property type="entry name" value="Motility-assoc_prot_GldL"/>
</dbReference>
<dbReference type="EMBL" id="CP022957">
    <property type="protein sequence ID" value="ASV30683.1"/>
    <property type="molecule type" value="Genomic_DNA"/>
</dbReference>
<feature type="domain" description="Gliding motility protein GldL-like N-terminal" evidence="1">
    <location>
        <begin position="14"/>
        <end position="78"/>
    </location>
</feature>
<dbReference type="OrthoDB" id="1466660at2"/>